<dbReference type="Proteomes" id="UP000812277">
    <property type="component" value="Unassembled WGS sequence"/>
</dbReference>
<accession>A0ABS7D5K1</accession>
<proteinExistence type="predicted"/>
<dbReference type="EMBL" id="JAHZIJ010000006">
    <property type="protein sequence ID" value="MBW7475214.1"/>
    <property type="molecule type" value="Genomic_DNA"/>
</dbReference>
<organism evidence="1 2">
    <name type="scientific">Paenibacillus oenotherae</name>
    <dbReference type="NCBI Taxonomy" id="1435645"/>
    <lineage>
        <taxon>Bacteria</taxon>
        <taxon>Bacillati</taxon>
        <taxon>Bacillota</taxon>
        <taxon>Bacilli</taxon>
        <taxon>Bacillales</taxon>
        <taxon>Paenibacillaceae</taxon>
        <taxon>Paenibacillus</taxon>
    </lineage>
</organism>
<keyword evidence="2" id="KW-1185">Reference proteome</keyword>
<reference evidence="1 2" key="1">
    <citation type="submission" date="2021-07" db="EMBL/GenBank/DDBJ databases">
        <title>Paenibacillus radiodurans sp. nov., isolated from the southeastern edge of Tengger Desert.</title>
        <authorList>
            <person name="Zhang G."/>
        </authorList>
    </citation>
    <scope>NUCLEOTIDE SEQUENCE [LARGE SCALE GENOMIC DNA]</scope>
    <source>
        <strain evidence="1 2">DT7-4</strain>
    </source>
</reference>
<name>A0ABS7D5K1_9BACL</name>
<sequence length="121" mass="13431">MNSAGKFLLTLFAWMLFAWGGYSFLKNENLQNDYVQASEQKHISSSKYEGTADLNEMTGEQLIGMIPHALAGEYRLSIDYIGIDSSTDISSINLRGVVGLKYKISVNRTNGAITDIYATHE</sequence>
<evidence type="ECO:0000313" key="2">
    <source>
        <dbReference type="Proteomes" id="UP000812277"/>
    </source>
</evidence>
<comment type="caution">
    <text evidence="1">The sequence shown here is derived from an EMBL/GenBank/DDBJ whole genome shotgun (WGS) entry which is preliminary data.</text>
</comment>
<protein>
    <submittedName>
        <fullName evidence="1">Uncharacterized protein</fullName>
    </submittedName>
</protein>
<evidence type="ECO:0000313" key="1">
    <source>
        <dbReference type="EMBL" id="MBW7475214.1"/>
    </source>
</evidence>
<gene>
    <name evidence="1" type="ORF">K0T92_10685</name>
</gene>